<dbReference type="AlphaFoldDB" id="A0A5N1J2U9"/>
<sequence length="219" mass="25614">MEKYIRVTDFEKHEENPFVPNLIQDMAVRNRKQYLRSDNGSKSMVVVHDETNTALAHTGFFQIEEVDQNQFVKLYVKELASHKNLTAQGRNVLFYLMSLLRPGNDRVRVRIDEALEYLEYKSKKSYFMGIANLLEKEVIARTKYDDEFFINPVIMFNGDRITLAKVYVKKKTEAAKKAGNQAQLDIFEYMDNPKFQSTRNQFNRLQQDEMVDGESSTAE</sequence>
<protein>
    <submittedName>
        <fullName evidence="1">RepA protein</fullName>
    </submittedName>
</protein>
<gene>
    <name evidence="1" type="ORF">F0P93_31335</name>
</gene>
<dbReference type="Proteomes" id="UP000326344">
    <property type="component" value="Unassembled WGS sequence"/>
</dbReference>
<keyword evidence="2" id="KW-1185">Reference proteome</keyword>
<evidence type="ECO:0000313" key="2">
    <source>
        <dbReference type="Proteomes" id="UP000326344"/>
    </source>
</evidence>
<reference evidence="1 2" key="1">
    <citation type="submission" date="2019-09" db="EMBL/GenBank/DDBJ databases">
        <title>Genome Sequence of Larkinella sp MA1.</title>
        <authorList>
            <person name="Srinivasan S."/>
        </authorList>
    </citation>
    <scope>NUCLEOTIDE SEQUENCE [LARGE SCALE GENOMIC DNA]</scope>
    <source>
        <strain evidence="1 2">MA1</strain>
    </source>
</reference>
<comment type="caution">
    <text evidence="1">The sequence shown here is derived from an EMBL/GenBank/DDBJ whole genome shotgun (WGS) entry which is preliminary data.</text>
</comment>
<organism evidence="1 2">
    <name type="scientific">Larkinella humicola</name>
    <dbReference type="NCBI Taxonomy" id="2607654"/>
    <lineage>
        <taxon>Bacteria</taxon>
        <taxon>Pseudomonadati</taxon>
        <taxon>Bacteroidota</taxon>
        <taxon>Cytophagia</taxon>
        <taxon>Cytophagales</taxon>
        <taxon>Spirosomataceae</taxon>
        <taxon>Larkinella</taxon>
    </lineage>
</organism>
<proteinExistence type="predicted"/>
<name>A0A5N1J2U9_9BACT</name>
<accession>A0A5N1J2U9</accession>
<dbReference type="RefSeq" id="WP_150881746.1">
    <property type="nucleotide sequence ID" value="NZ_VTWS01000019.1"/>
</dbReference>
<dbReference type="EMBL" id="VTWS01000019">
    <property type="protein sequence ID" value="KAA9340347.1"/>
    <property type="molecule type" value="Genomic_DNA"/>
</dbReference>
<evidence type="ECO:0000313" key="1">
    <source>
        <dbReference type="EMBL" id="KAA9340347.1"/>
    </source>
</evidence>